<dbReference type="InterPro" id="IPR002156">
    <property type="entry name" value="RNaseH_domain"/>
</dbReference>
<evidence type="ECO:0000259" key="2">
    <source>
        <dbReference type="Pfam" id="PF13456"/>
    </source>
</evidence>
<keyword evidence="4" id="KW-1185">Reference proteome</keyword>
<feature type="region of interest" description="Disordered" evidence="1">
    <location>
        <begin position="320"/>
        <end position="363"/>
    </location>
</feature>
<reference evidence="3 4" key="1">
    <citation type="submission" date="2021-03" db="EMBL/GenBank/DDBJ databases">
        <authorList>
            <person name="King G.J."/>
            <person name="Bancroft I."/>
            <person name="Baten A."/>
            <person name="Bloomfield J."/>
            <person name="Borpatragohain P."/>
            <person name="He Z."/>
            <person name="Irish N."/>
            <person name="Irwin J."/>
            <person name="Liu K."/>
            <person name="Mauleon R.P."/>
            <person name="Moore J."/>
            <person name="Morris R."/>
            <person name="Ostergaard L."/>
            <person name="Wang B."/>
            <person name="Wells R."/>
        </authorList>
    </citation>
    <scope>NUCLEOTIDE SEQUENCE [LARGE SCALE GENOMIC DNA]</scope>
    <source>
        <strain evidence="3">R-o-18</strain>
        <tissue evidence="3">Leaf</tissue>
    </source>
</reference>
<name>A0ABQ7NS28_BRACM</name>
<dbReference type="EMBL" id="JADBGQ010000001">
    <property type="protein sequence ID" value="KAG5413672.1"/>
    <property type="molecule type" value="Genomic_DNA"/>
</dbReference>
<dbReference type="PANTHER" id="PTHR47074">
    <property type="entry name" value="BNAC02G40300D PROTEIN"/>
    <property type="match status" value="1"/>
</dbReference>
<feature type="compositionally biased region" description="Polar residues" evidence="1">
    <location>
        <begin position="157"/>
        <end position="167"/>
    </location>
</feature>
<dbReference type="PANTHER" id="PTHR47074:SF53">
    <property type="entry name" value="REVERSE TRANSCRIPTASE-LIKE PROTEIN"/>
    <property type="match status" value="1"/>
</dbReference>
<proteinExistence type="predicted"/>
<dbReference type="Proteomes" id="UP000823674">
    <property type="component" value="Chromosome A01"/>
</dbReference>
<dbReference type="Gene3D" id="3.30.420.10">
    <property type="entry name" value="Ribonuclease H-like superfamily/Ribonuclease H"/>
    <property type="match status" value="1"/>
</dbReference>
<evidence type="ECO:0000256" key="1">
    <source>
        <dbReference type="SAM" id="MobiDB-lite"/>
    </source>
</evidence>
<dbReference type="InterPro" id="IPR044730">
    <property type="entry name" value="RNase_H-like_dom_plant"/>
</dbReference>
<accession>A0ABQ7NS28</accession>
<dbReference type="InterPro" id="IPR036397">
    <property type="entry name" value="RNaseH_sf"/>
</dbReference>
<dbReference type="InterPro" id="IPR052929">
    <property type="entry name" value="RNase_H-like_EbsB-rel"/>
</dbReference>
<sequence length="667" mass="76240">MAIFLSKGDFVSANQNGVNFQRDNFPAVFWINLENFQNLFGNRWRSSENIRFSAKSSRKICVYLGFSLSPSPSHLYQLRYQELRRQKIFFLLLMEENLAEVMKGMSLGEDKVEYVDVEYERVRKKCFHCLRLSHEKLKCPLYQGSKNKGKGIAARPQGTQEGQSSGTRQHHNDLAERLMPLLAPSVPPGFEPLPTLVAPEVFEQMKIYMSCTDPEERSIREAKMRKTLNELSKDPVAQRACLRLEMAPTITTEINRDRGKVFDFSRVQEQRSHEVAESSSHGISSSARSANELNVGLKSKDYYQTSSQHKDCLLDAAKGVNESDTRRPEAGVFVMGSGNSPSKDRNSRSGNSQRSRSSWRDDGQWDVNKLQCRFPQNEVTRIRQLPVGDVPDRDIWAYSPNGSYTVKSGYKVATQAKETAEVQAMSLKPGVLELKGIIWKRLAIPWILWTIWKNRNMLLYAETQVSITIQIKQALEEACTWHELNKKAVSLENITGLNEETKRWDPPLAGYVKCNFHANWRNAALHSGVAFIVRDQRGNVLHHARDAITFSPNRITSELRCLVWVLKSMKDLGYHEVVLASDFRELMEAVLKPKEWPRYRSFLQEINILCSLFRSVAFETESANSNQIAREIAKSVLRDGRLQSYLALGGPAWLHQRILRETVQMSS</sequence>
<dbReference type="Pfam" id="PF13456">
    <property type="entry name" value="RVT_3"/>
    <property type="match status" value="1"/>
</dbReference>
<gene>
    <name evidence="3" type="primary">A01g502020.1_BraROA</name>
    <name evidence="3" type="ORF">IGI04_001239</name>
</gene>
<dbReference type="CDD" id="cd06222">
    <property type="entry name" value="RNase_H_like"/>
    <property type="match status" value="1"/>
</dbReference>
<organism evidence="3 4">
    <name type="scientific">Brassica rapa subsp. trilocularis</name>
    <dbReference type="NCBI Taxonomy" id="1813537"/>
    <lineage>
        <taxon>Eukaryota</taxon>
        <taxon>Viridiplantae</taxon>
        <taxon>Streptophyta</taxon>
        <taxon>Embryophyta</taxon>
        <taxon>Tracheophyta</taxon>
        <taxon>Spermatophyta</taxon>
        <taxon>Magnoliopsida</taxon>
        <taxon>eudicotyledons</taxon>
        <taxon>Gunneridae</taxon>
        <taxon>Pentapetalae</taxon>
        <taxon>rosids</taxon>
        <taxon>malvids</taxon>
        <taxon>Brassicales</taxon>
        <taxon>Brassicaceae</taxon>
        <taxon>Brassiceae</taxon>
        <taxon>Brassica</taxon>
    </lineage>
</organism>
<feature type="region of interest" description="Disordered" evidence="1">
    <location>
        <begin position="148"/>
        <end position="170"/>
    </location>
</feature>
<comment type="caution">
    <text evidence="3">The sequence shown here is derived from an EMBL/GenBank/DDBJ whole genome shotgun (WGS) entry which is preliminary data.</text>
</comment>
<protein>
    <recommendedName>
        <fullName evidence="2">RNase H type-1 domain-containing protein</fullName>
    </recommendedName>
</protein>
<feature type="domain" description="RNase H type-1" evidence="2">
    <location>
        <begin position="515"/>
        <end position="635"/>
    </location>
</feature>
<evidence type="ECO:0000313" key="3">
    <source>
        <dbReference type="EMBL" id="KAG5413672.1"/>
    </source>
</evidence>
<evidence type="ECO:0000313" key="4">
    <source>
        <dbReference type="Proteomes" id="UP000823674"/>
    </source>
</evidence>